<evidence type="ECO:0000313" key="3">
    <source>
        <dbReference type="EMBL" id="RCU52399.1"/>
    </source>
</evidence>
<accession>A0A368NSE9</accession>
<keyword evidence="1" id="KW-0812">Transmembrane</keyword>
<feature type="signal peptide" evidence="2">
    <location>
        <begin position="1"/>
        <end position="24"/>
    </location>
</feature>
<dbReference type="RefSeq" id="WP_114336308.1">
    <property type="nucleotide sequence ID" value="NZ_QPID01000001.1"/>
</dbReference>
<comment type="caution">
    <text evidence="3">The sequence shown here is derived from an EMBL/GenBank/DDBJ whole genome shotgun (WGS) entry which is preliminary data.</text>
</comment>
<protein>
    <recommendedName>
        <fullName evidence="5">PEP-CTERM protein-sorting domain-containing protein</fullName>
    </recommendedName>
</protein>
<keyword evidence="2" id="KW-0732">Signal</keyword>
<dbReference type="AlphaFoldDB" id="A0A368NSE9"/>
<evidence type="ECO:0000256" key="2">
    <source>
        <dbReference type="SAM" id="SignalP"/>
    </source>
</evidence>
<proteinExistence type="predicted"/>
<keyword evidence="1" id="KW-1133">Transmembrane helix</keyword>
<dbReference type="EMBL" id="QPID01000001">
    <property type="protein sequence ID" value="RCU52399.1"/>
    <property type="molecule type" value="Genomic_DNA"/>
</dbReference>
<keyword evidence="4" id="KW-1185">Reference proteome</keyword>
<feature type="transmembrane region" description="Helical" evidence="1">
    <location>
        <begin position="187"/>
        <end position="205"/>
    </location>
</feature>
<sequence length="217" mass="23920">MNVISKYILVLGLALLVLPFSAQAGLIKISVDKNTDATAILRSISGVEIATQGKKDSNGDGIVEMSFSKADQKKAKEVKILKTSDGKAMIYTLKWKRDEVNLASFEPFETSTFGAVSANFLSWEMDVEDFFDDGVDFTFGDILTVTNGSISETAFINFYDDTGAGFNGDIQVRNIDQFLPLPQPVPTPSSIFLLGMGLCFVRFLLTKNRPTNQHLRR</sequence>
<keyword evidence="1" id="KW-0472">Membrane</keyword>
<feature type="chain" id="PRO_5016842860" description="PEP-CTERM protein-sorting domain-containing protein" evidence="2">
    <location>
        <begin position="25"/>
        <end position="217"/>
    </location>
</feature>
<dbReference type="Proteomes" id="UP000252558">
    <property type="component" value="Unassembled WGS sequence"/>
</dbReference>
<reference evidence="3 4" key="1">
    <citation type="submission" date="2018-07" db="EMBL/GenBank/DDBJ databases">
        <title>Corallincola holothuriorum sp. nov., a new facultative anaerobe isolated from sea cucumber Apostichopus japonicus.</title>
        <authorList>
            <person name="Xia H."/>
        </authorList>
    </citation>
    <scope>NUCLEOTIDE SEQUENCE [LARGE SCALE GENOMIC DNA]</scope>
    <source>
        <strain evidence="3 4">C4</strain>
    </source>
</reference>
<gene>
    <name evidence="3" type="ORF">DU002_00020</name>
</gene>
<name>A0A368NSE9_9GAMM</name>
<evidence type="ECO:0000313" key="4">
    <source>
        <dbReference type="Proteomes" id="UP000252558"/>
    </source>
</evidence>
<organism evidence="3 4">
    <name type="scientific">Corallincola holothuriorum</name>
    <dbReference type="NCBI Taxonomy" id="2282215"/>
    <lineage>
        <taxon>Bacteria</taxon>
        <taxon>Pseudomonadati</taxon>
        <taxon>Pseudomonadota</taxon>
        <taxon>Gammaproteobacteria</taxon>
        <taxon>Alteromonadales</taxon>
        <taxon>Psychromonadaceae</taxon>
        <taxon>Corallincola</taxon>
    </lineage>
</organism>
<evidence type="ECO:0000256" key="1">
    <source>
        <dbReference type="SAM" id="Phobius"/>
    </source>
</evidence>
<evidence type="ECO:0008006" key="5">
    <source>
        <dbReference type="Google" id="ProtNLM"/>
    </source>
</evidence>